<dbReference type="SUPFAM" id="SSF52540">
    <property type="entry name" value="P-loop containing nucleoside triphosphate hydrolases"/>
    <property type="match status" value="1"/>
</dbReference>
<accession>A0ABD3RDJ1</accession>
<dbReference type="EMBL" id="JALLPB020000297">
    <property type="protein sequence ID" value="KAL3810839.1"/>
    <property type="molecule type" value="Genomic_DNA"/>
</dbReference>
<dbReference type="InterPro" id="IPR037359">
    <property type="entry name" value="NST/OST"/>
</dbReference>
<evidence type="ECO:0000256" key="4">
    <source>
        <dbReference type="SAM" id="MobiDB-lite"/>
    </source>
</evidence>
<feature type="binding site" evidence="3">
    <location>
        <position position="273"/>
    </location>
    <ligand>
        <name>3'-phosphoadenylyl sulfate</name>
        <dbReference type="ChEBI" id="CHEBI:58339"/>
    </ligand>
</feature>
<comment type="caution">
    <text evidence="5">The sequence shown here is derived from an EMBL/GenBank/DDBJ whole genome shotgun (WGS) entry which is preliminary data.</text>
</comment>
<proteinExistence type="predicted"/>
<gene>
    <name evidence="5" type="ORF">ACHAXA_007494</name>
</gene>
<dbReference type="Gene3D" id="3.40.50.300">
    <property type="entry name" value="P-loop containing nucleotide triphosphate hydrolases"/>
    <property type="match status" value="1"/>
</dbReference>
<dbReference type="Proteomes" id="UP001530377">
    <property type="component" value="Unassembled WGS sequence"/>
</dbReference>
<dbReference type="PANTHER" id="PTHR10605">
    <property type="entry name" value="HEPARAN SULFATE SULFOTRANSFERASE"/>
    <property type="match status" value="1"/>
</dbReference>
<evidence type="ECO:0000256" key="1">
    <source>
        <dbReference type="ARBA" id="ARBA00022679"/>
    </source>
</evidence>
<dbReference type="PANTHER" id="PTHR10605:SF56">
    <property type="entry name" value="BIFUNCTIONAL HEPARAN SULFATE N-DEACETYLASE_N-SULFOTRANSFERASE"/>
    <property type="match status" value="1"/>
</dbReference>
<dbReference type="AlphaFoldDB" id="A0ABD3RDJ1"/>
<keyword evidence="6" id="KW-1185">Reference proteome</keyword>
<evidence type="ECO:0000256" key="2">
    <source>
        <dbReference type="PIRSR" id="PIRSR637359-1"/>
    </source>
</evidence>
<protein>
    <recommendedName>
        <fullName evidence="7">Sulfotransferase</fullName>
    </recommendedName>
</protein>
<feature type="active site" description="For sulfotransferase activity" evidence="2">
    <location>
        <position position="156"/>
    </location>
</feature>
<evidence type="ECO:0008006" key="7">
    <source>
        <dbReference type="Google" id="ProtNLM"/>
    </source>
</evidence>
<evidence type="ECO:0000256" key="3">
    <source>
        <dbReference type="PIRSR" id="PIRSR637359-2"/>
    </source>
</evidence>
<keyword evidence="1" id="KW-0808">Transferase</keyword>
<dbReference type="InterPro" id="IPR027417">
    <property type="entry name" value="P-loop_NTPase"/>
</dbReference>
<dbReference type="PROSITE" id="PS51257">
    <property type="entry name" value="PROKAR_LIPOPROTEIN"/>
    <property type="match status" value="1"/>
</dbReference>
<evidence type="ECO:0000313" key="5">
    <source>
        <dbReference type="EMBL" id="KAL3810839.1"/>
    </source>
</evidence>
<name>A0ABD3RDJ1_9STRA</name>
<feature type="region of interest" description="Disordered" evidence="4">
    <location>
        <begin position="67"/>
        <end position="106"/>
    </location>
</feature>
<dbReference type="GO" id="GO:0016740">
    <property type="term" value="F:transferase activity"/>
    <property type="evidence" value="ECO:0007669"/>
    <property type="project" value="UniProtKB-KW"/>
</dbReference>
<evidence type="ECO:0000313" key="6">
    <source>
        <dbReference type="Proteomes" id="UP001530377"/>
    </source>
</evidence>
<feature type="compositionally biased region" description="Low complexity" evidence="4">
    <location>
        <begin position="67"/>
        <end position="82"/>
    </location>
</feature>
<feature type="binding site" evidence="3">
    <location>
        <position position="281"/>
    </location>
    <ligand>
        <name>3'-phosphoadenylyl sulfate</name>
        <dbReference type="ChEBI" id="CHEBI:58339"/>
    </ligand>
</feature>
<sequence>MQSRWKIMSMRSLLLTLAATIVACVTIQINILATMSDRDDDSEDVVFQNSGFRRILERSVVASSSGAVTSSSSDVTDAGGTTKRTPSSELDVKTDGSSSTRGSSRRHGSLRYHYYKGWVASDQEDWTCDAQNEPDLLPEGDITRRAFHAVIIGAMKGGTQALMKAILSHKRMMNAGMLHGELHLLNNKGMMKNLREFKHPPDGSSVIRRRHLREGFEWLLRARDFDSEDDIAADVNADKLGIHSAPVYLFSGRSVPARLMCVAPWSRAIAILRNPIDRAFSHYNYVHKYIELHGETLFNGTRFEDFIYGDIWLLRKTGVLRDWQSEADFESFSGSAEEFRAWEMYLKHWELTGRPPGIWGPVGRGLYAIQIEIWVDETNKINRTDNLLILESEDFRGDGVGIYHRVAQYLGLERQKASRHVVGREHHRTVYVHDGMSEEIYTSLYELFRPYNKRLYKLLGKLGEDDWDGVWDKPRDVRREEG</sequence>
<organism evidence="5 6">
    <name type="scientific">Cyclostephanos tholiformis</name>
    <dbReference type="NCBI Taxonomy" id="382380"/>
    <lineage>
        <taxon>Eukaryota</taxon>
        <taxon>Sar</taxon>
        <taxon>Stramenopiles</taxon>
        <taxon>Ochrophyta</taxon>
        <taxon>Bacillariophyta</taxon>
        <taxon>Coscinodiscophyceae</taxon>
        <taxon>Thalassiosirophycidae</taxon>
        <taxon>Stephanodiscales</taxon>
        <taxon>Stephanodiscaceae</taxon>
        <taxon>Cyclostephanos</taxon>
    </lineage>
</organism>
<reference evidence="5 6" key="1">
    <citation type="submission" date="2024-10" db="EMBL/GenBank/DDBJ databases">
        <title>Updated reference genomes for cyclostephanoid diatoms.</title>
        <authorList>
            <person name="Roberts W.R."/>
            <person name="Alverson A.J."/>
        </authorList>
    </citation>
    <scope>NUCLEOTIDE SEQUENCE [LARGE SCALE GENOMIC DNA]</scope>
    <source>
        <strain evidence="5 6">AJA228-03</strain>
    </source>
</reference>